<dbReference type="Pfam" id="PF00501">
    <property type="entry name" value="AMP-binding"/>
    <property type="match status" value="1"/>
</dbReference>
<evidence type="ECO:0000313" key="8">
    <source>
        <dbReference type="EMBL" id="MCY9519780.1"/>
    </source>
</evidence>
<dbReference type="Gene3D" id="3.40.50.980">
    <property type="match status" value="2"/>
</dbReference>
<dbReference type="InterPro" id="IPR000873">
    <property type="entry name" value="AMP-dep_synth/lig_dom"/>
</dbReference>
<dbReference type="InterPro" id="IPR009081">
    <property type="entry name" value="PP-bd_ACP"/>
</dbReference>
<dbReference type="InterPro" id="IPR025110">
    <property type="entry name" value="AMP-bd_C"/>
</dbReference>
<dbReference type="SUPFAM" id="SSF56801">
    <property type="entry name" value="Acetyl-CoA synthetase-like"/>
    <property type="match status" value="1"/>
</dbReference>
<dbReference type="InterPro" id="IPR045851">
    <property type="entry name" value="AMP-bd_C_sf"/>
</dbReference>
<sequence length="1500" mass="173615">MTVNERKLHPLTHPQRRIWLTEQLYPDTTVHNLGGAVHIKGKLDIKILEQAILMFIKQHDVFHLKFVLEQDNLFQVFEHCESDSVAYYDFRHYEQLAKEKFDTWSQKKFKEKFSILKDKLYYFAIFQISDEEIGYFSKFHHIISDGWSINIMTKQIAENYTRIASKSKDTIEVPSKSYMTLYNREQKYENSPRFDSDRTFWLERLGDLEGYALPKSSRSTEGSRLSFHLSQEQTAKIHHLITLHKCSLNTLFLLLISIIFKRNYEIENVIVGLPILNRSGAHEKNIFGMFTSTMPYPVPIDWSVSFGCLLSTLQSDVMSYFSHQRYPYNLLVQEMELRKKGIENIYQVCINYYNTKLVNSIENTKIENVEYYSGNQTYSLQLIIKEWEEHLTLQFDYKNDDYSEAEIYTIFGQINHLLSQLFIDSSTIVDQLEVISDEEFRNLIYDVNKTETYYPNNTTIHQLFEKQADLTPDDIALEYNGKQLAYRELDNWANHVANDLRLRGVERGSIVGILTEHSFEMIVALLAVLKAGGAYLPIDKDYPLSRIDYMLKDAKVRVLITNIELSGGLDFEGVKYAINKAHFDFNGPSAKRLDSTATAEDLVYLIYTSGSTGNPKGTVIQHRGLVNYIWWAKETYIKEKSETFALYSSLAFDLTVTSIFTPLINGNRILIYPPHSEDFVLYTILKENRTNILKLTPAHLSLIQELELKDSNIRCLIVGGEELKTKLSHRIIKAFRSVEIYNEYGPTEAIVGCMIYKFNPDIDVCETVPIGSPINNQQVYILDKNLKPKPVGLKGEIFISGDGISLGYMNQIKLTQEKFVENPFIPGKLMYKSGDLGRRLSNDVIEYLGRIDHQVNLNGFRIELGEIQHRLLQHPLVQEALVVMQLDVNQKAALCAYLIADPTLSDSECRRFLANCFPSYMIPRYYVFLETYPLTVNGKIDRAALPKPQQQYKKSEEEYINDTEHEVAMVYAKVLGANQVRPTDDFFQLGGDSIKAIQISSRLKEIGYSVSVKEVMERLTVREIVSHLIVENNHCVRESPGLCQGEICKTPIIEWFLNQNFKNPHQWNQSVTLSLNKRISVNDLSQIIEAIILHHDSLRINYDFITDRLFYNENHIHFKHQDTIFSFDLSNERTEEMQKHRMSEILENVHQQFILNSSLLFKACLFDFGANHNQQLVFIAHHIVVDGVSWRIVLNDFSKAWEMVLSKEPIVLPNKTNSFQEWANQFARRDDNTSKENCWRINHESDEIKNADGATVQTKLGTNITVTRYVSPSLTHQWINKAHRAFHTRPHELLIAATSFAIGQIFDKNQIILELESHGREEDTCNLDVSRTVGWFTRMYPVHLPCQFSDKKEGIIAVKEILRKTPTFGDEYGKTQQKCESEDMPDKKIRFNYLGSLDNKLWDEYFSLKTLHPQVKSGKENHLTCFLEIVSYVLDQELVITVTYNEFNNDLLDIDDLVNKIIQNLTIIVDLCSTAKDPHFTPSDFATIELSQQSLDLLFD</sequence>
<dbReference type="SUPFAM" id="SSF47336">
    <property type="entry name" value="ACP-like"/>
    <property type="match status" value="1"/>
</dbReference>
<dbReference type="PANTHER" id="PTHR45398:SF1">
    <property type="entry name" value="ENZYME, PUTATIVE (JCVI)-RELATED"/>
    <property type="match status" value="1"/>
</dbReference>
<dbReference type="InterPro" id="IPR006162">
    <property type="entry name" value="Ppantetheine_attach_site"/>
</dbReference>
<dbReference type="InterPro" id="IPR001242">
    <property type="entry name" value="Condensation_dom"/>
</dbReference>
<dbReference type="InterPro" id="IPR010071">
    <property type="entry name" value="AA_adenyl_dom"/>
</dbReference>
<dbReference type="PROSITE" id="PS50075">
    <property type="entry name" value="CARRIER"/>
    <property type="match status" value="1"/>
</dbReference>
<keyword evidence="6" id="KW-0511">Multifunctional enzyme</keyword>
<reference evidence="8 9" key="1">
    <citation type="submission" date="2022-05" db="EMBL/GenBank/DDBJ databases">
        <title>Genome Sequencing of Bee-Associated Microbes.</title>
        <authorList>
            <person name="Dunlap C."/>
        </authorList>
    </citation>
    <scope>NUCLEOTIDE SEQUENCE [LARGE SCALE GENOMIC DNA]</scope>
    <source>
        <strain evidence="8 9">NRRL NRS-1438</strain>
    </source>
</reference>
<accession>A0ABT4DSL7</accession>
<dbReference type="SMART" id="SM00823">
    <property type="entry name" value="PKS_PP"/>
    <property type="match status" value="1"/>
</dbReference>
<comment type="cofactor">
    <cofactor evidence="1">
        <name>pantetheine 4'-phosphate</name>
        <dbReference type="ChEBI" id="CHEBI:47942"/>
    </cofactor>
</comment>
<dbReference type="Pfam" id="PF00550">
    <property type="entry name" value="PP-binding"/>
    <property type="match status" value="1"/>
</dbReference>
<evidence type="ECO:0000259" key="7">
    <source>
        <dbReference type="PROSITE" id="PS50075"/>
    </source>
</evidence>
<dbReference type="InterPro" id="IPR036736">
    <property type="entry name" value="ACP-like_sf"/>
</dbReference>
<keyword evidence="9" id="KW-1185">Reference proteome</keyword>
<keyword evidence="5" id="KW-0045">Antibiotic biosynthesis</keyword>
<dbReference type="Gene3D" id="3.30.559.30">
    <property type="entry name" value="Nonribosomal peptide synthetase, condensation domain"/>
    <property type="match status" value="2"/>
</dbReference>
<dbReference type="Proteomes" id="UP001207626">
    <property type="component" value="Unassembled WGS sequence"/>
</dbReference>
<keyword evidence="3" id="KW-0596">Phosphopantetheine</keyword>
<evidence type="ECO:0000256" key="4">
    <source>
        <dbReference type="ARBA" id="ARBA00022553"/>
    </source>
</evidence>
<proteinExistence type="inferred from homology"/>
<protein>
    <submittedName>
        <fullName evidence="8">Non-ribosomal peptide synthetase</fullName>
    </submittedName>
</protein>
<dbReference type="Gene3D" id="2.30.38.10">
    <property type="entry name" value="Luciferase, Domain 3"/>
    <property type="match status" value="1"/>
</dbReference>
<dbReference type="SUPFAM" id="SSF52777">
    <property type="entry name" value="CoA-dependent acyltransferases"/>
    <property type="match status" value="4"/>
</dbReference>
<dbReference type="NCBIfam" id="TIGR01733">
    <property type="entry name" value="AA-adenyl-dom"/>
    <property type="match status" value="1"/>
</dbReference>
<dbReference type="InterPro" id="IPR023213">
    <property type="entry name" value="CAT-like_dom_sf"/>
</dbReference>
<dbReference type="Gene3D" id="1.10.1200.10">
    <property type="entry name" value="ACP-like"/>
    <property type="match status" value="1"/>
</dbReference>
<dbReference type="PROSITE" id="PS00012">
    <property type="entry name" value="PHOSPHOPANTETHEINE"/>
    <property type="match status" value="1"/>
</dbReference>
<comment type="caution">
    <text evidence="8">The sequence shown here is derived from an EMBL/GenBank/DDBJ whole genome shotgun (WGS) entry which is preliminary data.</text>
</comment>
<evidence type="ECO:0000313" key="9">
    <source>
        <dbReference type="Proteomes" id="UP001207626"/>
    </source>
</evidence>
<dbReference type="Gene3D" id="3.30.300.30">
    <property type="match status" value="1"/>
</dbReference>
<evidence type="ECO:0000256" key="3">
    <source>
        <dbReference type="ARBA" id="ARBA00022450"/>
    </source>
</evidence>
<dbReference type="PANTHER" id="PTHR45398">
    <property type="match status" value="1"/>
</dbReference>
<dbReference type="InterPro" id="IPR020845">
    <property type="entry name" value="AMP-binding_CS"/>
</dbReference>
<keyword evidence="4" id="KW-0597">Phosphoprotein</keyword>
<dbReference type="EMBL" id="JAMDLW010000010">
    <property type="protein sequence ID" value="MCY9519780.1"/>
    <property type="molecule type" value="Genomic_DNA"/>
</dbReference>
<dbReference type="PROSITE" id="PS00455">
    <property type="entry name" value="AMP_BINDING"/>
    <property type="match status" value="1"/>
</dbReference>
<evidence type="ECO:0000256" key="6">
    <source>
        <dbReference type="ARBA" id="ARBA00023268"/>
    </source>
</evidence>
<dbReference type="InterPro" id="IPR020806">
    <property type="entry name" value="PKS_PP-bd"/>
</dbReference>
<comment type="similarity">
    <text evidence="2">Belongs to the ATP-dependent AMP-binding enzyme family.</text>
</comment>
<evidence type="ECO:0000256" key="2">
    <source>
        <dbReference type="ARBA" id="ARBA00006432"/>
    </source>
</evidence>
<evidence type="ECO:0000256" key="5">
    <source>
        <dbReference type="ARBA" id="ARBA00023194"/>
    </source>
</evidence>
<gene>
    <name evidence="8" type="ORF">M5X09_08805</name>
</gene>
<dbReference type="Pfam" id="PF13193">
    <property type="entry name" value="AMP-binding_C"/>
    <property type="match status" value="1"/>
</dbReference>
<dbReference type="Pfam" id="PF00668">
    <property type="entry name" value="Condensation"/>
    <property type="match status" value="2"/>
</dbReference>
<organism evidence="8 9">
    <name type="scientific">Paenibacillus apiarius</name>
    <dbReference type="NCBI Taxonomy" id="46240"/>
    <lineage>
        <taxon>Bacteria</taxon>
        <taxon>Bacillati</taxon>
        <taxon>Bacillota</taxon>
        <taxon>Bacilli</taxon>
        <taxon>Bacillales</taxon>
        <taxon>Paenibacillaceae</taxon>
        <taxon>Paenibacillus</taxon>
    </lineage>
</organism>
<name>A0ABT4DSL7_9BACL</name>
<evidence type="ECO:0000256" key="1">
    <source>
        <dbReference type="ARBA" id="ARBA00001957"/>
    </source>
</evidence>
<dbReference type="Gene3D" id="3.30.559.10">
    <property type="entry name" value="Chloramphenicol acetyltransferase-like domain"/>
    <property type="match status" value="2"/>
</dbReference>
<dbReference type="RefSeq" id="WP_176392793.1">
    <property type="nucleotide sequence ID" value="NZ_JAMDLV010000071.1"/>
</dbReference>
<feature type="domain" description="Carrier" evidence="7">
    <location>
        <begin position="958"/>
        <end position="1032"/>
    </location>
</feature>